<proteinExistence type="inferred from homology"/>
<dbReference type="InterPro" id="IPR006390">
    <property type="entry name" value="DHP_synth_dom"/>
</dbReference>
<comment type="pathway">
    <text evidence="2">Cofactor biosynthesis; tetrahydrofolate biosynthesis; 7,8-dihydrofolate from 2-amino-4-hydroxy-6-hydroxymethyl-7,8-dihydropteridine diphosphate and 4-aminobenzoate: step 1/2.</text>
</comment>
<dbReference type="KEGG" id="erz:ER308_17555"/>
<dbReference type="RefSeq" id="WP_131156189.1">
    <property type="nucleotide sequence ID" value="NZ_CP036402.1"/>
</dbReference>
<comment type="cofactor">
    <cofactor evidence="2">
        <name>Mg(2+)</name>
        <dbReference type="ChEBI" id="CHEBI:18420"/>
    </cofactor>
</comment>
<dbReference type="PROSITE" id="PS00792">
    <property type="entry name" value="DHPS_1"/>
    <property type="match status" value="1"/>
</dbReference>
<keyword evidence="2" id="KW-0289">Folate biosynthesis</keyword>
<dbReference type="GO" id="GO:0046656">
    <property type="term" value="P:folic acid biosynthetic process"/>
    <property type="evidence" value="ECO:0007669"/>
    <property type="project" value="UniProtKB-KW"/>
</dbReference>
<keyword evidence="2 4" id="KW-0808">Transferase</keyword>
<dbReference type="Proteomes" id="UP000291469">
    <property type="component" value="Chromosome"/>
</dbReference>
<dbReference type="Gene3D" id="3.20.20.20">
    <property type="entry name" value="Dihydropteroate synthase-like"/>
    <property type="match status" value="1"/>
</dbReference>
<evidence type="ECO:0000256" key="2">
    <source>
        <dbReference type="RuleBase" id="RU361205"/>
    </source>
</evidence>
<dbReference type="InterPro" id="IPR045031">
    <property type="entry name" value="DHP_synth-like"/>
</dbReference>
<dbReference type="GO" id="GO:0046872">
    <property type="term" value="F:metal ion binding"/>
    <property type="evidence" value="ECO:0007669"/>
    <property type="project" value="UniProtKB-KW"/>
</dbReference>
<protein>
    <recommendedName>
        <fullName evidence="2">Dihydropteroate synthase</fullName>
        <shortName evidence="2">DHPS</shortName>
        <ecNumber evidence="2">2.5.1.15</ecNumber>
    </recommendedName>
    <alternativeName>
        <fullName evidence="2">Dihydropteroate pyrophosphorylase</fullName>
    </alternativeName>
</protein>
<gene>
    <name evidence="4" type="primary">folP</name>
    <name evidence="4" type="ORF">ER308_17555</name>
</gene>
<organism evidence="4 5">
    <name type="scientific">Egibacter rhizosphaerae</name>
    <dbReference type="NCBI Taxonomy" id="1670831"/>
    <lineage>
        <taxon>Bacteria</taxon>
        <taxon>Bacillati</taxon>
        <taxon>Actinomycetota</taxon>
        <taxon>Nitriliruptoria</taxon>
        <taxon>Egibacterales</taxon>
        <taxon>Egibacteraceae</taxon>
        <taxon>Egibacter</taxon>
    </lineage>
</organism>
<reference evidence="4 5" key="1">
    <citation type="submission" date="2019-01" db="EMBL/GenBank/DDBJ databases">
        <title>Egibacter rhizosphaerae EGI 80759T.</title>
        <authorList>
            <person name="Chen D.-D."/>
            <person name="Tian Y."/>
            <person name="Jiao J.-Y."/>
            <person name="Zhang X.-T."/>
            <person name="Zhang Y.-G."/>
            <person name="Zhang Y."/>
            <person name="Xiao M."/>
            <person name="Shu W.-S."/>
            <person name="Li W.-J."/>
        </authorList>
    </citation>
    <scope>NUCLEOTIDE SEQUENCE [LARGE SCALE GENOMIC DNA]</scope>
    <source>
        <strain evidence="4 5">EGI 80759</strain>
    </source>
</reference>
<name>A0A411YJE1_9ACTN</name>
<evidence type="ECO:0000256" key="1">
    <source>
        <dbReference type="ARBA" id="ARBA00009503"/>
    </source>
</evidence>
<dbReference type="OrthoDB" id="9811744at2"/>
<dbReference type="InterPro" id="IPR011005">
    <property type="entry name" value="Dihydropteroate_synth-like_sf"/>
</dbReference>
<dbReference type="InterPro" id="IPR000489">
    <property type="entry name" value="Pterin-binding_dom"/>
</dbReference>
<comment type="function">
    <text evidence="2">Catalyzes the condensation of para-aminobenzoate (pABA) with 6-hydroxymethyl-7,8-dihydropterin diphosphate (DHPt-PP) to form 7,8-dihydropteroate (H2Pte), the immediate precursor of folate derivatives.</text>
</comment>
<dbReference type="SUPFAM" id="SSF51717">
    <property type="entry name" value="Dihydropteroate synthetase-like"/>
    <property type="match status" value="1"/>
</dbReference>
<dbReference type="PROSITE" id="PS00793">
    <property type="entry name" value="DHPS_2"/>
    <property type="match status" value="1"/>
</dbReference>
<keyword evidence="2" id="KW-0479">Metal-binding</keyword>
<dbReference type="AlphaFoldDB" id="A0A411YJE1"/>
<sequence>MRLGQHDLDLRRRVAVMAIVNRTPDSFFDRGRTFPLDTAVDEALAHVRAGADLIDVGGVKAGPGEPVTPEQEHERIVPFVEAVRERTDAPISVDTSRASVAAAALDAGAQLVNDVSGLVEPEIADIVAARPGTGLVVMHPGGPPRTRPFRPSYDPDCTTDVVRTCAALAQVARERGVDGQQLLVDPGHDFGKTTFQSLEVTRRLPELVTLGHPVLVSLSRKDFLGEAIGGLPPEQRLEASLACAALCAQLGARMVRVHDTTATVRALRATEAILGWQPPLSAMRGLD</sequence>
<dbReference type="PROSITE" id="PS50972">
    <property type="entry name" value="PTERIN_BINDING"/>
    <property type="match status" value="1"/>
</dbReference>
<keyword evidence="2" id="KW-0460">Magnesium</keyword>
<dbReference type="PANTHER" id="PTHR20941:SF8">
    <property type="entry name" value="INACTIVE DIHYDROPTEROATE SYNTHASE 2"/>
    <property type="match status" value="1"/>
</dbReference>
<dbReference type="EMBL" id="CP036402">
    <property type="protein sequence ID" value="QBI21196.1"/>
    <property type="molecule type" value="Genomic_DNA"/>
</dbReference>
<dbReference type="GO" id="GO:0046654">
    <property type="term" value="P:tetrahydrofolate biosynthetic process"/>
    <property type="evidence" value="ECO:0007669"/>
    <property type="project" value="UniProtKB-UniPathway"/>
</dbReference>
<evidence type="ECO:0000259" key="3">
    <source>
        <dbReference type="PROSITE" id="PS50972"/>
    </source>
</evidence>
<accession>A0A411YJE1</accession>
<evidence type="ECO:0000313" key="4">
    <source>
        <dbReference type="EMBL" id="QBI21196.1"/>
    </source>
</evidence>
<dbReference type="UniPathway" id="UPA00077">
    <property type="reaction ID" value="UER00156"/>
</dbReference>
<dbReference type="NCBIfam" id="TIGR01496">
    <property type="entry name" value="DHPS"/>
    <property type="match status" value="1"/>
</dbReference>
<dbReference type="GO" id="GO:0004156">
    <property type="term" value="F:dihydropteroate synthase activity"/>
    <property type="evidence" value="ECO:0007669"/>
    <property type="project" value="UniProtKB-EC"/>
</dbReference>
<evidence type="ECO:0000313" key="5">
    <source>
        <dbReference type="Proteomes" id="UP000291469"/>
    </source>
</evidence>
<dbReference type="EC" id="2.5.1.15" evidence="2"/>
<dbReference type="PANTHER" id="PTHR20941">
    <property type="entry name" value="FOLATE SYNTHESIS PROTEINS"/>
    <property type="match status" value="1"/>
</dbReference>
<comment type="similarity">
    <text evidence="1 2">Belongs to the DHPS family.</text>
</comment>
<dbReference type="GO" id="GO:0005829">
    <property type="term" value="C:cytosol"/>
    <property type="evidence" value="ECO:0007669"/>
    <property type="project" value="TreeGrafter"/>
</dbReference>
<feature type="domain" description="Pterin-binding" evidence="3">
    <location>
        <begin position="14"/>
        <end position="268"/>
    </location>
</feature>
<dbReference type="Pfam" id="PF00809">
    <property type="entry name" value="Pterin_bind"/>
    <property type="match status" value="1"/>
</dbReference>
<keyword evidence="5" id="KW-1185">Reference proteome</keyword>